<evidence type="ECO:0000313" key="14">
    <source>
        <dbReference type="EMBL" id="TDT33619.1"/>
    </source>
</evidence>
<feature type="binding site" evidence="10">
    <location>
        <position position="156"/>
    </location>
    <ligand>
        <name>4-amino-2-methyl-5-(diphosphooxymethyl)pyrimidine</name>
        <dbReference type="ChEBI" id="CHEBI:57841"/>
    </ligand>
</feature>
<evidence type="ECO:0000256" key="9">
    <source>
        <dbReference type="ARBA" id="ARBA00047883"/>
    </source>
</evidence>
<comment type="catalytic activity">
    <reaction evidence="9 10 11">
        <text>2-[(2R,5Z)-2-carboxy-4-methylthiazol-5(2H)-ylidene]ethyl phosphate + 4-amino-2-methyl-5-(diphosphooxymethyl)pyrimidine + 2 H(+) = thiamine phosphate + CO2 + diphosphate</text>
        <dbReference type="Rhea" id="RHEA:47844"/>
        <dbReference type="ChEBI" id="CHEBI:15378"/>
        <dbReference type="ChEBI" id="CHEBI:16526"/>
        <dbReference type="ChEBI" id="CHEBI:33019"/>
        <dbReference type="ChEBI" id="CHEBI:37575"/>
        <dbReference type="ChEBI" id="CHEBI:57841"/>
        <dbReference type="ChEBI" id="CHEBI:62899"/>
        <dbReference type="EC" id="2.5.1.3"/>
    </reaction>
</comment>
<dbReference type="InterPro" id="IPR013785">
    <property type="entry name" value="Aldolase_TIM"/>
</dbReference>
<name>A0A4R7JB25_9ACTN</name>
<sequence length="227" mass="23265">MSVGQPVPGRARVPGRLELHLVTDTAQCGDRGVLETVRRAVAGGVSVLQIRDKTASAREFLDLVTRIADTVGDRVPVLVNDRVDIFCAAREQQAAVAGVHLGQDDLPAETARRILGAEPIIGLTASSRAQLAAADSLPGGTVDYLGVGVVRATATKPDHPPELGTDGFSRLAGATALPCVAIGGIRSEDLPGLRRGGAAGVAVVSAICASADPEGSARALADRWENG</sequence>
<feature type="binding site" evidence="10">
    <location>
        <begin position="204"/>
        <end position="205"/>
    </location>
    <ligand>
        <name>2-[(2R,5Z)-2-carboxy-4-methylthiazol-5(2H)-ylidene]ethyl phosphate</name>
        <dbReference type="ChEBI" id="CHEBI:62899"/>
    </ligand>
</feature>
<organism evidence="14 15">
    <name type="scientific">Naumannella halotolerans</name>
    <dbReference type="NCBI Taxonomy" id="993414"/>
    <lineage>
        <taxon>Bacteria</taxon>
        <taxon>Bacillati</taxon>
        <taxon>Actinomycetota</taxon>
        <taxon>Actinomycetes</taxon>
        <taxon>Propionibacteriales</taxon>
        <taxon>Propionibacteriaceae</taxon>
        <taxon>Naumannella</taxon>
    </lineage>
</organism>
<dbReference type="EMBL" id="SOAW01000001">
    <property type="protein sequence ID" value="TDT33619.1"/>
    <property type="molecule type" value="Genomic_DNA"/>
</dbReference>
<evidence type="ECO:0000256" key="12">
    <source>
        <dbReference type="RuleBase" id="RU004253"/>
    </source>
</evidence>
<keyword evidence="5 10" id="KW-0460">Magnesium</keyword>
<feature type="binding site" evidence="10">
    <location>
        <begin position="49"/>
        <end position="53"/>
    </location>
    <ligand>
        <name>4-amino-2-methyl-5-(diphosphooxymethyl)pyrimidine</name>
        <dbReference type="ChEBI" id="CHEBI:57841"/>
    </ligand>
</feature>
<proteinExistence type="inferred from homology"/>
<dbReference type="AlphaFoldDB" id="A0A4R7JB25"/>
<dbReference type="HAMAP" id="MF_00097">
    <property type="entry name" value="TMP_synthase"/>
    <property type="match status" value="1"/>
</dbReference>
<feature type="binding site" evidence="10">
    <location>
        <position position="80"/>
    </location>
    <ligand>
        <name>4-amino-2-methyl-5-(diphosphooxymethyl)pyrimidine</name>
        <dbReference type="ChEBI" id="CHEBI:57841"/>
    </ligand>
</feature>
<dbReference type="OrthoDB" id="3243336at2"/>
<dbReference type="SUPFAM" id="SSF51391">
    <property type="entry name" value="Thiamin phosphate synthase"/>
    <property type="match status" value="1"/>
</dbReference>
<dbReference type="CDD" id="cd00564">
    <property type="entry name" value="TMP_TenI"/>
    <property type="match status" value="1"/>
</dbReference>
<keyword evidence="15" id="KW-1185">Reference proteome</keyword>
<dbReference type="InterPro" id="IPR036206">
    <property type="entry name" value="ThiamineP_synth_sf"/>
</dbReference>
<feature type="domain" description="Thiamine phosphate synthase/TenI" evidence="13">
    <location>
        <begin position="19"/>
        <end position="207"/>
    </location>
</feature>
<protein>
    <recommendedName>
        <fullName evidence="10">Thiamine-phosphate synthase</fullName>
        <shortName evidence="10">TP synthase</shortName>
        <shortName evidence="10">TPS</shortName>
        <ecNumber evidence="10">2.5.1.3</ecNumber>
    </recommendedName>
    <alternativeName>
        <fullName evidence="10">Thiamine-phosphate pyrophosphorylase</fullName>
        <shortName evidence="10">TMP pyrophosphorylase</shortName>
        <shortName evidence="10">TMP-PPase</shortName>
    </alternativeName>
</protein>
<evidence type="ECO:0000256" key="1">
    <source>
        <dbReference type="ARBA" id="ARBA00003814"/>
    </source>
</evidence>
<reference evidence="14 15" key="1">
    <citation type="submission" date="2019-03" db="EMBL/GenBank/DDBJ databases">
        <title>Genomic Encyclopedia of Archaeal and Bacterial Type Strains, Phase II (KMG-II): from individual species to whole genera.</title>
        <authorList>
            <person name="Goeker M."/>
        </authorList>
    </citation>
    <scope>NUCLEOTIDE SEQUENCE [LARGE SCALE GENOMIC DNA]</scope>
    <source>
        <strain evidence="14 15">DSM 24323</strain>
    </source>
</reference>
<comment type="pathway">
    <text evidence="2 10 12">Cofactor biosynthesis; thiamine diphosphate biosynthesis; thiamine phosphate from 4-amino-2-methyl-5-diphosphomethylpyrimidine and 4-methyl-5-(2-phosphoethyl)-thiazole: step 1/1.</text>
</comment>
<comment type="similarity">
    <text evidence="10 11">Belongs to the thiamine-phosphate synthase family.</text>
</comment>
<evidence type="ECO:0000256" key="7">
    <source>
        <dbReference type="ARBA" id="ARBA00047334"/>
    </source>
</evidence>
<evidence type="ECO:0000256" key="6">
    <source>
        <dbReference type="ARBA" id="ARBA00022977"/>
    </source>
</evidence>
<dbReference type="GO" id="GO:0000287">
    <property type="term" value="F:magnesium ion binding"/>
    <property type="evidence" value="ECO:0007669"/>
    <property type="project" value="UniProtKB-UniRule"/>
</dbReference>
<feature type="binding site" evidence="10">
    <location>
        <position position="81"/>
    </location>
    <ligand>
        <name>Mg(2+)</name>
        <dbReference type="ChEBI" id="CHEBI:18420"/>
    </ligand>
</feature>
<accession>A0A4R7JB25</accession>
<dbReference type="InterPro" id="IPR034291">
    <property type="entry name" value="TMP_synthase"/>
</dbReference>
<evidence type="ECO:0000256" key="2">
    <source>
        <dbReference type="ARBA" id="ARBA00005165"/>
    </source>
</evidence>
<keyword evidence="6 10" id="KW-0784">Thiamine biosynthesis</keyword>
<evidence type="ECO:0000256" key="5">
    <source>
        <dbReference type="ARBA" id="ARBA00022842"/>
    </source>
</evidence>
<dbReference type="RefSeq" id="WP_133754100.1">
    <property type="nucleotide sequence ID" value="NZ_SOAW01000001.1"/>
</dbReference>
<feature type="binding site" evidence="10">
    <location>
        <position position="105"/>
    </location>
    <ligand>
        <name>Mg(2+)</name>
        <dbReference type="ChEBI" id="CHEBI:18420"/>
    </ligand>
</feature>
<dbReference type="PANTHER" id="PTHR20857">
    <property type="entry name" value="THIAMINE-PHOSPHATE PYROPHOSPHORYLASE"/>
    <property type="match status" value="1"/>
</dbReference>
<gene>
    <name evidence="10" type="primary">thiE</name>
    <name evidence="14" type="ORF">CLV29_1242</name>
</gene>
<dbReference type="GO" id="GO:0009228">
    <property type="term" value="P:thiamine biosynthetic process"/>
    <property type="evidence" value="ECO:0007669"/>
    <property type="project" value="UniProtKB-KW"/>
</dbReference>
<dbReference type="PANTHER" id="PTHR20857:SF15">
    <property type="entry name" value="THIAMINE-PHOSPHATE SYNTHASE"/>
    <property type="match status" value="1"/>
</dbReference>
<keyword evidence="4 10" id="KW-0479">Metal-binding</keyword>
<keyword evidence="3 10" id="KW-0808">Transferase</keyword>
<evidence type="ECO:0000256" key="4">
    <source>
        <dbReference type="ARBA" id="ARBA00022723"/>
    </source>
</evidence>
<dbReference type="Gene3D" id="3.20.20.70">
    <property type="entry name" value="Aldolase class I"/>
    <property type="match status" value="1"/>
</dbReference>
<dbReference type="GO" id="GO:0004789">
    <property type="term" value="F:thiamine-phosphate diphosphorylase activity"/>
    <property type="evidence" value="ECO:0007669"/>
    <property type="project" value="UniProtKB-UniRule"/>
</dbReference>
<evidence type="ECO:0000313" key="15">
    <source>
        <dbReference type="Proteomes" id="UP000295371"/>
    </source>
</evidence>
<dbReference type="EC" id="2.5.1.3" evidence="10"/>
<feature type="binding site" evidence="10">
    <location>
        <position position="184"/>
    </location>
    <ligand>
        <name>2-[(2R,5Z)-2-carboxy-4-methylthiazol-5(2H)-ylidene]ethyl phosphate</name>
        <dbReference type="ChEBI" id="CHEBI:62899"/>
    </ligand>
</feature>
<evidence type="ECO:0000259" key="13">
    <source>
        <dbReference type="Pfam" id="PF02581"/>
    </source>
</evidence>
<comment type="cofactor">
    <cofactor evidence="10">
        <name>Mg(2+)</name>
        <dbReference type="ChEBI" id="CHEBI:18420"/>
    </cofactor>
    <text evidence="10">Binds 1 Mg(2+) ion per subunit.</text>
</comment>
<evidence type="ECO:0000256" key="3">
    <source>
        <dbReference type="ARBA" id="ARBA00022679"/>
    </source>
</evidence>
<feature type="binding site" evidence="10">
    <location>
        <begin position="153"/>
        <end position="155"/>
    </location>
    <ligand>
        <name>2-[(2R,5Z)-2-carboxy-4-methylthiazol-5(2H)-ylidene]ethyl phosphate</name>
        <dbReference type="ChEBI" id="CHEBI:62899"/>
    </ligand>
</feature>
<dbReference type="InterPro" id="IPR022998">
    <property type="entry name" value="ThiamineP_synth_TenI"/>
</dbReference>
<dbReference type="UniPathway" id="UPA00060">
    <property type="reaction ID" value="UER00141"/>
</dbReference>
<feature type="binding site" evidence="10">
    <location>
        <position position="124"/>
    </location>
    <ligand>
        <name>4-amino-2-methyl-5-(diphosphooxymethyl)pyrimidine</name>
        <dbReference type="ChEBI" id="CHEBI:57841"/>
    </ligand>
</feature>
<dbReference type="GO" id="GO:0009229">
    <property type="term" value="P:thiamine diphosphate biosynthetic process"/>
    <property type="evidence" value="ECO:0007669"/>
    <property type="project" value="UniProtKB-UniRule"/>
</dbReference>
<dbReference type="Proteomes" id="UP000295371">
    <property type="component" value="Unassembled WGS sequence"/>
</dbReference>
<evidence type="ECO:0000256" key="10">
    <source>
        <dbReference type="HAMAP-Rule" id="MF_00097"/>
    </source>
</evidence>
<comment type="catalytic activity">
    <reaction evidence="8 10 11">
        <text>2-(2-carboxy-4-methylthiazol-5-yl)ethyl phosphate + 4-amino-2-methyl-5-(diphosphooxymethyl)pyrimidine + 2 H(+) = thiamine phosphate + CO2 + diphosphate</text>
        <dbReference type="Rhea" id="RHEA:47848"/>
        <dbReference type="ChEBI" id="CHEBI:15378"/>
        <dbReference type="ChEBI" id="CHEBI:16526"/>
        <dbReference type="ChEBI" id="CHEBI:33019"/>
        <dbReference type="ChEBI" id="CHEBI:37575"/>
        <dbReference type="ChEBI" id="CHEBI:57841"/>
        <dbReference type="ChEBI" id="CHEBI:62890"/>
        <dbReference type="EC" id="2.5.1.3"/>
    </reaction>
</comment>
<comment type="function">
    <text evidence="1 10">Condenses 4-methyl-5-(beta-hydroxyethyl)thiazole monophosphate (THZ-P) and 2-methyl-4-amino-5-hydroxymethyl pyrimidine pyrophosphate (HMP-PP) to form thiamine monophosphate (TMP).</text>
</comment>
<dbReference type="NCBIfam" id="TIGR00693">
    <property type="entry name" value="thiE"/>
    <property type="match status" value="1"/>
</dbReference>
<dbReference type="GO" id="GO:0005737">
    <property type="term" value="C:cytoplasm"/>
    <property type="evidence" value="ECO:0007669"/>
    <property type="project" value="TreeGrafter"/>
</dbReference>
<comment type="catalytic activity">
    <reaction evidence="7 10 11">
        <text>4-methyl-5-(2-phosphooxyethyl)-thiazole + 4-amino-2-methyl-5-(diphosphooxymethyl)pyrimidine + H(+) = thiamine phosphate + diphosphate</text>
        <dbReference type="Rhea" id="RHEA:22328"/>
        <dbReference type="ChEBI" id="CHEBI:15378"/>
        <dbReference type="ChEBI" id="CHEBI:33019"/>
        <dbReference type="ChEBI" id="CHEBI:37575"/>
        <dbReference type="ChEBI" id="CHEBI:57841"/>
        <dbReference type="ChEBI" id="CHEBI:58296"/>
        <dbReference type="EC" id="2.5.1.3"/>
    </reaction>
</comment>
<evidence type="ECO:0000256" key="8">
    <source>
        <dbReference type="ARBA" id="ARBA00047851"/>
    </source>
</evidence>
<dbReference type="Pfam" id="PF02581">
    <property type="entry name" value="TMP-TENI"/>
    <property type="match status" value="1"/>
</dbReference>
<evidence type="ECO:0000256" key="11">
    <source>
        <dbReference type="RuleBase" id="RU003826"/>
    </source>
</evidence>
<comment type="caution">
    <text evidence="14">The sequence shown here is derived from an EMBL/GenBank/DDBJ whole genome shotgun (WGS) entry which is preliminary data.</text>
</comment>